<dbReference type="InterPro" id="IPR050407">
    <property type="entry name" value="Geranylgeranyl_reductase"/>
</dbReference>
<evidence type="ECO:0000259" key="1">
    <source>
        <dbReference type="Pfam" id="PF01494"/>
    </source>
</evidence>
<dbReference type="RefSeq" id="WP_041878681.1">
    <property type="nucleotide sequence ID" value="NZ_CP157278.1"/>
</dbReference>
<dbReference type="Pfam" id="PF01494">
    <property type="entry name" value="FAD_binding_3"/>
    <property type="match status" value="1"/>
</dbReference>
<dbReference type="OrthoDB" id="1142316at2"/>
<dbReference type="PANTHER" id="PTHR42685:SF22">
    <property type="entry name" value="CONDITIONED MEDIUM FACTOR RECEPTOR 1"/>
    <property type="match status" value="1"/>
</dbReference>
<dbReference type="PANTHER" id="PTHR42685">
    <property type="entry name" value="GERANYLGERANYL DIPHOSPHATE REDUCTASE"/>
    <property type="match status" value="1"/>
</dbReference>
<comment type="caution">
    <text evidence="2">The sequence shown here is derived from an EMBL/GenBank/DDBJ whole genome shotgun (WGS) entry which is preliminary data.</text>
</comment>
<dbReference type="AlphaFoldDB" id="A0A0D0F9E6"/>
<feature type="domain" description="FAD-binding" evidence="1">
    <location>
        <begin position="5"/>
        <end position="308"/>
    </location>
</feature>
<dbReference type="STRING" id="1503925.TH53_04230"/>
<keyword evidence="3" id="KW-1185">Reference proteome</keyword>
<dbReference type="Gene3D" id="3.50.50.60">
    <property type="entry name" value="FAD/NAD(P)-binding domain"/>
    <property type="match status" value="1"/>
</dbReference>
<dbReference type="InterPro" id="IPR036188">
    <property type="entry name" value="FAD/NAD-bd_sf"/>
</dbReference>
<dbReference type="EMBL" id="JXRA01000016">
    <property type="protein sequence ID" value="KIO78343.1"/>
    <property type="molecule type" value="Genomic_DNA"/>
</dbReference>
<protein>
    <submittedName>
        <fullName evidence="2">FAD-dependent oxidoreductase</fullName>
    </submittedName>
</protein>
<organism evidence="2 3">
    <name type="scientific">Pedobacter lusitanus</name>
    <dbReference type="NCBI Taxonomy" id="1503925"/>
    <lineage>
        <taxon>Bacteria</taxon>
        <taxon>Pseudomonadati</taxon>
        <taxon>Bacteroidota</taxon>
        <taxon>Sphingobacteriia</taxon>
        <taxon>Sphingobacteriales</taxon>
        <taxon>Sphingobacteriaceae</taxon>
        <taxon>Pedobacter</taxon>
    </lineage>
</organism>
<evidence type="ECO:0000313" key="2">
    <source>
        <dbReference type="EMBL" id="KIO78343.1"/>
    </source>
</evidence>
<dbReference type="Proteomes" id="UP000032049">
    <property type="component" value="Unassembled WGS sequence"/>
</dbReference>
<sequence>MPAQTDILITGGGLAGLTAALHLQRAGMEVILIEKDKYPHHKVCGEYVSNEVIPYLQWLDADPAILHPSRISTLQFSTSSGRSIFTRLPLGGFGISRYQLDNLLYEKFIARGGTVIQDTVSNIVFEKDLFTVYTLHEKQFTARQVIGAYGKRSAVDLKLKRKFMQQPSPFLAIKAHYSGEFDQDLVALHNFKGGYCGISKIEDQKINICYLTDYSTFKRYKNISSFQEKVLYQNKHLKDIFENTTPLFETPLTISQLSFGTREAVTDHILMIGDTAALIHPLCGNGMAMAIHSAQLCAGLLIRFFKGDITDRITLEKRYLIAWNQQFKSRLWMGNTLSAILKKEYLAEKLVSGIIRIPSILPLLIRKTHGHLINVQP</sequence>
<accession>A0A0D0F9E6</accession>
<name>A0A0D0F9E6_9SPHI</name>
<dbReference type="SUPFAM" id="SSF51905">
    <property type="entry name" value="FAD/NAD(P)-binding domain"/>
    <property type="match status" value="1"/>
</dbReference>
<evidence type="ECO:0000313" key="3">
    <source>
        <dbReference type="Proteomes" id="UP000032049"/>
    </source>
</evidence>
<gene>
    <name evidence="2" type="ORF">TH53_04230</name>
</gene>
<reference evidence="2 3" key="1">
    <citation type="submission" date="2015-01" db="EMBL/GenBank/DDBJ databases">
        <title>Draft genome sequence of Pedobacter sp. NL19 isolated from sludge of an effluent treatment pond in an abandoned uranium mine.</title>
        <authorList>
            <person name="Santos T."/>
            <person name="Caetano T."/>
            <person name="Covas C."/>
            <person name="Cruz A."/>
            <person name="Mendo S."/>
        </authorList>
    </citation>
    <scope>NUCLEOTIDE SEQUENCE [LARGE SCALE GENOMIC DNA]</scope>
    <source>
        <strain evidence="2 3">NL19</strain>
    </source>
</reference>
<dbReference type="PRINTS" id="PR00420">
    <property type="entry name" value="RNGMNOXGNASE"/>
</dbReference>
<dbReference type="GO" id="GO:0071949">
    <property type="term" value="F:FAD binding"/>
    <property type="evidence" value="ECO:0007669"/>
    <property type="project" value="InterPro"/>
</dbReference>
<proteinExistence type="predicted"/>
<dbReference type="InterPro" id="IPR002938">
    <property type="entry name" value="FAD-bd"/>
</dbReference>